<gene>
    <name evidence="3" type="ORF">ABR85_00500</name>
</gene>
<dbReference type="InterPro" id="IPR000683">
    <property type="entry name" value="Gfo/Idh/MocA-like_OxRdtase_N"/>
</dbReference>
<feature type="domain" description="Gfo/Idh/MocA-like oxidoreductase N-terminal" evidence="1">
    <location>
        <begin position="5"/>
        <end position="135"/>
    </location>
</feature>
<evidence type="ECO:0000313" key="4">
    <source>
        <dbReference type="Proteomes" id="UP000051242"/>
    </source>
</evidence>
<dbReference type="Pfam" id="PF22725">
    <property type="entry name" value="GFO_IDH_MocA_C3"/>
    <property type="match status" value="1"/>
</dbReference>
<proteinExistence type="predicted"/>
<organism evidence="3 4">
    <name type="scientific">OM182 bacterium BACL3 MAG-120619-bin3</name>
    <dbReference type="NCBI Taxonomy" id="1655593"/>
    <lineage>
        <taxon>Bacteria</taxon>
        <taxon>Pseudomonadati</taxon>
        <taxon>Pseudomonadota</taxon>
        <taxon>Gammaproteobacteria</taxon>
        <taxon>OMG group</taxon>
        <taxon>OM182 clade</taxon>
    </lineage>
</organism>
<protein>
    <submittedName>
        <fullName evidence="3">Oxidoreductase</fullName>
    </submittedName>
</protein>
<feature type="domain" description="GFO/IDH/MocA-like oxidoreductase" evidence="2">
    <location>
        <begin position="143"/>
        <end position="275"/>
    </location>
</feature>
<dbReference type="InterPro" id="IPR051317">
    <property type="entry name" value="Gfo/Idh/MocA_oxidoreduct"/>
</dbReference>
<reference evidence="3 4" key="1">
    <citation type="submission" date="2015-10" db="EMBL/GenBank/DDBJ databases">
        <title>Metagenome-Assembled Genomes uncover a global brackish microbiome.</title>
        <authorList>
            <person name="Hugerth L.W."/>
            <person name="Larsson J."/>
            <person name="Alneberg J."/>
            <person name="Lindh M.V."/>
            <person name="Legrand C."/>
            <person name="Pinhassi J."/>
            <person name="Andersson A.F."/>
        </authorList>
    </citation>
    <scope>NUCLEOTIDE SEQUENCE [LARGE SCALE GENOMIC DNA]</scope>
    <source>
        <strain evidence="3">BACL22 MAG-120619-bin3</strain>
    </source>
</reference>
<dbReference type="PANTHER" id="PTHR43708:SF3">
    <property type="entry name" value="OXIDOREDUCTASE"/>
    <property type="match status" value="1"/>
</dbReference>
<dbReference type="Pfam" id="PF01408">
    <property type="entry name" value="GFO_IDH_MocA"/>
    <property type="match status" value="1"/>
</dbReference>
<dbReference type="GO" id="GO:0000166">
    <property type="term" value="F:nucleotide binding"/>
    <property type="evidence" value="ECO:0007669"/>
    <property type="project" value="InterPro"/>
</dbReference>
<dbReference type="Gene3D" id="3.30.360.10">
    <property type="entry name" value="Dihydrodipicolinate Reductase, domain 2"/>
    <property type="match status" value="1"/>
</dbReference>
<comment type="caution">
    <text evidence="3">The sequence shown here is derived from an EMBL/GenBank/DDBJ whole genome shotgun (WGS) entry which is preliminary data.</text>
</comment>
<dbReference type="InterPro" id="IPR036291">
    <property type="entry name" value="NAD(P)-bd_dom_sf"/>
</dbReference>
<name>A0A0R2STR7_9GAMM</name>
<accession>A0A0R2STR7</accession>
<evidence type="ECO:0000259" key="2">
    <source>
        <dbReference type="Pfam" id="PF22725"/>
    </source>
</evidence>
<dbReference type="PANTHER" id="PTHR43708">
    <property type="entry name" value="CONSERVED EXPRESSED OXIDOREDUCTASE (EUROFUNG)"/>
    <property type="match status" value="1"/>
</dbReference>
<dbReference type="SUPFAM" id="SSF55347">
    <property type="entry name" value="Glyceraldehyde-3-phosphate dehydrogenase-like, C-terminal domain"/>
    <property type="match status" value="1"/>
</dbReference>
<dbReference type="Proteomes" id="UP000051242">
    <property type="component" value="Unassembled WGS sequence"/>
</dbReference>
<dbReference type="Gene3D" id="3.40.50.720">
    <property type="entry name" value="NAD(P)-binding Rossmann-like Domain"/>
    <property type="match status" value="1"/>
</dbReference>
<dbReference type="SUPFAM" id="SSF51735">
    <property type="entry name" value="NAD(P)-binding Rossmann-fold domains"/>
    <property type="match status" value="1"/>
</dbReference>
<evidence type="ECO:0000313" key="3">
    <source>
        <dbReference type="EMBL" id="KRO78062.1"/>
    </source>
</evidence>
<dbReference type="EMBL" id="LICD01000373">
    <property type="protein sequence ID" value="KRO78062.1"/>
    <property type="molecule type" value="Genomic_DNA"/>
</dbReference>
<dbReference type="AlphaFoldDB" id="A0A0R2STR7"/>
<sequence>MAKRIRLGMVGGGQGAFIGEVHRLAARLDNRFELCAGALSADPERARASAQELGISADRAYVSFEEMAQAESQREDGVQAVAIVTPNHLHFEPAKAMLAAGIHVICDKPLTSDYAQAQELAEIVSKSAAQFAVTYNYSGYPLVREARHLIASGALGAIRLVQVEYPQDWLATNIEAEGQKQAEWRTDPARAGAGGSIGDIGTHAFHLAGFVSGMQPTSLLADLTSFVPGRVLDDNAHILLRYACGARGMLWASQVAVGQENALRLRVYGETGSLEWFQENPNQLLHRPLGAPMRTLTRGGSGLSTEAAVGAVTRIPAGHPEGFIEGFATLYSDFADLIESTAVTGGVSATASNQARLLPTVADGVKGVRFVGAAVESMAGGSVWVAL</sequence>
<evidence type="ECO:0000259" key="1">
    <source>
        <dbReference type="Pfam" id="PF01408"/>
    </source>
</evidence>
<dbReference type="InterPro" id="IPR055170">
    <property type="entry name" value="GFO_IDH_MocA-like_dom"/>
</dbReference>